<dbReference type="RefSeq" id="WP_108604204.1">
    <property type="nucleotide sequence ID" value="NZ_CP026604.1"/>
</dbReference>
<keyword evidence="7 11" id="KW-0328">Glycosyltransferase</keyword>
<evidence type="ECO:0000256" key="6">
    <source>
        <dbReference type="ARBA" id="ARBA00022556"/>
    </source>
</evidence>
<evidence type="ECO:0000313" key="12">
    <source>
        <dbReference type="EMBL" id="AWB68139.1"/>
    </source>
</evidence>
<evidence type="ECO:0000256" key="3">
    <source>
        <dbReference type="ARBA" id="ARBA00012687"/>
    </source>
</evidence>
<dbReference type="Pfam" id="PF02684">
    <property type="entry name" value="LpxB"/>
    <property type="match status" value="1"/>
</dbReference>
<accession>A0A2S0VVA1</accession>
<evidence type="ECO:0000256" key="11">
    <source>
        <dbReference type="HAMAP-Rule" id="MF_00392"/>
    </source>
</evidence>
<dbReference type="GO" id="GO:0016020">
    <property type="term" value="C:membrane"/>
    <property type="evidence" value="ECO:0007669"/>
    <property type="project" value="GOC"/>
</dbReference>
<keyword evidence="13" id="KW-1185">Reference proteome</keyword>
<keyword evidence="8 11" id="KW-0808">Transferase</keyword>
<dbReference type="Proteomes" id="UP000244441">
    <property type="component" value="Chromosome"/>
</dbReference>
<comment type="function">
    <text evidence="1 11">Condensation of UDP-2,3-diacylglucosamine and 2,3-diacylglucosamine-1-phosphate to form lipid A disaccharide, a precursor of lipid A, a phosphorylated glycolipid that anchors the lipopolysaccharide to the outer membrane of the cell.</text>
</comment>
<dbReference type="GO" id="GO:0005543">
    <property type="term" value="F:phospholipid binding"/>
    <property type="evidence" value="ECO:0007669"/>
    <property type="project" value="TreeGrafter"/>
</dbReference>
<dbReference type="HAMAP" id="MF_00392">
    <property type="entry name" value="LpxB"/>
    <property type="match status" value="1"/>
</dbReference>
<dbReference type="GO" id="GO:0009245">
    <property type="term" value="P:lipid A biosynthetic process"/>
    <property type="evidence" value="ECO:0007669"/>
    <property type="project" value="UniProtKB-UniRule"/>
</dbReference>
<evidence type="ECO:0000256" key="7">
    <source>
        <dbReference type="ARBA" id="ARBA00022676"/>
    </source>
</evidence>
<dbReference type="GO" id="GO:0008915">
    <property type="term" value="F:lipid-A-disaccharide synthase activity"/>
    <property type="evidence" value="ECO:0007669"/>
    <property type="project" value="UniProtKB-UniRule"/>
</dbReference>
<protein>
    <recommendedName>
        <fullName evidence="4 11">Lipid-A-disaccharide synthase</fullName>
        <ecNumber evidence="3 11">2.4.1.182</ecNumber>
    </recommendedName>
</protein>
<evidence type="ECO:0000256" key="10">
    <source>
        <dbReference type="ARBA" id="ARBA00048975"/>
    </source>
</evidence>
<dbReference type="InterPro" id="IPR003835">
    <property type="entry name" value="Glyco_trans_19"/>
</dbReference>
<evidence type="ECO:0000256" key="4">
    <source>
        <dbReference type="ARBA" id="ARBA00020902"/>
    </source>
</evidence>
<evidence type="ECO:0000256" key="8">
    <source>
        <dbReference type="ARBA" id="ARBA00022679"/>
    </source>
</evidence>
<comment type="pathway">
    <text evidence="11">Bacterial outer membrane biogenesis; LPS lipid A biosynthesis.</text>
</comment>
<comment type="similarity">
    <text evidence="2 11">Belongs to the LpxB family.</text>
</comment>
<evidence type="ECO:0000256" key="2">
    <source>
        <dbReference type="ARBA" id="ARBA00007868"/>
    </source>
</evidence>
<dbReference type="EC" id="2.4.1.182" evidence="3 11"/>
<dbReference type="EMBL" id="CP026604">
    <property type="protein sequence ID" value="AWB68139.1"/>
    <property type="molecule type" value="Genomic_DNA"/>
</dbReference>
<organism evidence="12 13">
    <name type="scientific">Saccharobesus litoralis</name>
    <dbReference type="NCBI Taxonomy" id="2172099"/>
    <lineage>
        <taxon>Bacteria</taxon>
        <taxon>Pseudomonadati</taxon>
        <taxon>Pseudomonadota</taxon>
        <taxon>Gammaproteobacteria</taxon>
        <taxon>Alteromonadales</taxon>
        <taxon>Alteromonadaceae</taxon>
        <taxon>Saccharobesus</taxon>
    </lineage>
</organism>
<evidence type="ECO:0000256" key="5">
    <source>
        <dbReference type="ARBA" id="ARBA00022516"/>
    </source>
</evidence>
<gene>
    <name evidence="11" type="primary">lpxB</name>
    <name evidence="12" type="ORF">C2869_17705</name>
</gene>
<dbReference type="NCBIfam" id="TIGR00215">
    <property type="entry name" value="lpxB"/>
    <property type="match status" value="1"/>
</dbReference>
<dbReference type="OrthoDB" id="9801642at2"/>
<evidence type="ECO:0000256" key="1">
    <source>
        <dbReference type="ARBA" id="ARBA00002056"/>
    </source>
</evidence>
<reference evidence="12 13" key="1">
    <citation type="submission" date="2018-01" db="EMBL/GenBank/DDBJ databases">
        <title>Genome sequence of a Cantenovulum-like bacteria.</title>
        <authorList>
            <person name="Tan W.R."/>
            <person name="Lau N.-S."/>
            <person name="Go F."/>
            <person name="Amirul A.-A.A."/>
        </authorList>
    </citation>
    <scope>NUCLEOTIDE SEQUENCE [LARGE SCALE GENOMIC DNA]</scope>
    <source>
        <strain evidence="12 13">CCB-QB4</strain>
    </source>
</reference>
<sequence>MRIALVAGEVSGDILGSNLIQELKKIFPDATFEGVPGEGMKAQGCKALFDMEELAVMGIVEVLGRLPRLLSIRKQLINYWKASPPDIFIGIDAPDFNLTLEGKLKAVGIKTVHYVSPSVWAWRQKRVFKVKKATDLVLALFPFEKAFYDKFDVPCQFIGHTLADQIPLQSDKLKARQQLNIANRATLGLFCGSRSSEIELLGEPYLKAIVELKTELPDLQVISAYVNPKRQAQLEAARLKYAPDVTIQYFEKSAQSVMAAADVLLMASGTATLEAALIKRPMVVAYRFKTLSYMIFKRLVKVKYFSLPNLLADSMLVKELLQDDVTPTALKQELQRLFTSDNQDMMQQFSQIHHQLKKDAGKHAALAIAELVRR</sequence>
<comment type="catalytic activity">
    <reaction evidence="10 11">
        <text>a lipid X + a UDP-2-N,3-O-bis[(3R)-3-hydroxyacyl]-alpha-D-glucosamine = a lipid A disaccharide + UDP + H(+)</text>
        <dbReference type="Rhea" id="RHEA:67828"/>
        <dbReference type="ChEBI" id="CHEBI:15378"/>
        <dbReference type="ChEBI" id="CHEBI:58223"/>
        <dbReference type="ChEBI" id="CHEBI:137748"/>
        <dbReference type="ChEBI" id="CHEBI:176338"/>
        <dbReference type="ChEBI" id="CHEBI:176343"/>
        <dbReference type="EC" id="2.4.1.182"/>
    </reaction>
</comment>
<name>A0A2S0VVA1_9ALTE</name>
<dbReference type="KEGG" id="cate:C2869_17705"/>
<dbReference type="Gene3D" id="3.40.50.2000">
    <property type="entry name" value="Glycogen Phosphorylase B"/>
    <property type="match status" value="1"/>
</dbReference>
<dbReference type="UniPathway" id="UPA00973"/>
<keyword evidence="5 11" id="KW-0444">Lipid biosynthesis</keyword>
<evidence type="ECO:0000313" key="13">
    <source>
        <dbReference type="Proteomes" id="UP000244441"/>
    </source>
</evidence>
<evidence type="ECO:0000256" key="9">
    <source>
        <dbReference type="ARBA" id="ARBA00023098"/>
    </source>
</evidence>
<dbReference type="PANTHER" id="PTHR30372:SF4">
    <property type="entry name" value="LIPID-A-DISACCHARIDE SYNTHASE, MITOCHONDRIAL-RELATED"/>
    <property type="match status" value="1"/>
</dbReference>
<keyword evidence="6 11" id="KW-0441">Lipid A biosynthesis</keyword>
<proteinExistence type="inferred from homology"/>
<dbReference type="SUPFAM" id="SSF53756">
    <property type="entry name" value="UDP-Glycosyltransferase/glycogen phosphorylase"/>
    <property type="match status" value="1"/>
</dbReference>
<dbReference type="PANTHER" id="PTHR30372">
    <property type="entry name" value="LIPID-A-DISACCHARIDE SYNTHASE"/>
    <property type="match status" value="1"/>
</dbReference>
<dbReference type="AlphaFoldDB" id="A0A2S0VVA1"/>
<keyword evidence="9 11" id="KW-0443">Lipid metabolism</keyword>